<dbReference type="GO" id="GO:0050380">
    <property type="term" value="F:undecaprenyl-diphosphatase activity"/>
    <property type="evidence" value="ECO:0007669"/>
    <property type="project" value="UniProtKB-UniRule"/>
</dbReference>
<evidence type="ECO:0000256" key="4">
    <source>
        <dbReference type="ARBA" id="ARBA00021581"/>
    </source>
</evidence>
<dbReference type="eggNOG" id="arCOG04761">
    <property type="taxonomic scope" value="Archaea"/>
</dbReference>
<feature type="transmembrane region" description="Helical" evidence="12">
    <location>
        <begin position="83"/>
        <end position="104"/>
    </location>
</feature>
<feature type="transmembrane region" description="Helical" evidence="12">
    <location>
        <begin position="189"/>
        <end position="210"/>
    </location>
</feature>
<feature type="transmembrane region" description="Helical" evidence="12">
    <location>
        <begin position="41"/>
        <end position="62"/>
    </location>
</feature>
<dbReference type="AlphaFoldDB" id="F4G377"/>
<dbReference type="GeneID" id="10493361"/>
<keyword evidence="5 12" id="KW-1003">Cell membrane</keyword>
<dbReference type="PATRIC" id="fig|1006006.8.peg.1166"/>
<dbReference type="PANTHER" id="PTHR30622">
    <property type="entry name" value="UNDECAPRENYL-DIPHOSPHATASE"/>
    <property type="match status" value="1"/>
</dbReference>
<keyword evidence="8 12" id="KW-1133">Transmembrane helix</keyword>
<gene>
    <name evidence="12" type="primary">uppP</name>
    <name evidence="13" type="ordered locus">Mcup_1170</name>
</gene>
<evidence type="ECO:0000256" key="3">
    <source>
        <dbReference type="ARBA" id="ARBA00012374"/>
    </source>
</evidence>
<comment type="catalytic activity">
    <reaction evidence="11 12">
        <text>di-trans,octa-cis-undecaprenyl diphosphate + H2O = di-trans,octa-cis-undecaprenyl phosphate + phosphate + H(+)</text>
        <dbReference type="Rhea" id="RHEA:28094"/>
        <dbReference type="ChEBI" id="CHEBI:15377"/>
        <dbReference type="ChEBI" id="CHEBI:15378"/>
        <dbReference type="ChEBI" id="CHEBI:43474"/>
        <dbReference type="ChEBI" id="CHEBI:58405"/>
        <dbReference type="ChEBI" id="CHEBI:60392"/>
        <dbReference type="EC" id="3.6.1.27"/>
    </reaction>
</comment>
<feature type="transmembrane region" description="Helical" evidence="12">
    <location>
        <begin position="254"/>
        <end position="275"/>
    </location>
</feature>
<protein>
    <recommendedName>
        <fullName evidence="4 12">Undecaprenyl-diphosphatase</fullName>
        <ecNumber evidence="3 12">3.6.1.27</ecNumber>
    </recommendedName>
    <alternativeName>
        <fullName evidence="10 12">Undecaprenyl pyrophosphate phosphatase</fullName>
    </alternativeName>
</protein>
<reference evidence="13 14" key="1">
    <citation type="journal article" date="2011" name="J. Bacteriol.">
        <title>Complete genome sequence of Metallosphaera cuprina, a metal sulfide-oxidizing archaeon from a hot spring.</title>
        <authorList>
            <person name="Liu L.J."/>
            <person name="You X.Y."/>
            <person name="Zheng H."/>
            <person name="Wang S."/>
            <person name="Jiang C.Y."/>
            <person name="Liu S.J."/>
        </authorList>
    </citation>
    <scope>NUCLEOTIDE SEQUENCE [LARGE SCALE GENOMIC DNA]</scope>
    <source>
        <strain evidence="13 14">Ar-4</strain>
    </source>
</reference>
<dbReference type="Proteomes" id="UP000007812">
    <property type="component" value="Chromosome"/>
</dbReference>
<feature type="transmembrane region" description="Helical" evidence="12">
    <location>
        <begin position="116"/>
        <end position="136"/>
    </location>
</feature>
<evidence type="ECO:0000313" key="14">
    <source>
        <dbReference type="Proteomes" id="UP000007812"/>
    </source>
</evidence>
<dbReference type="KEGG" id="mcn:Mcup_1170"/>
<comment type="similarity">
    <text evidence="2 12">Belongs to the UppP family.</text>
</comment>
<dbReference type="PANTHER" id="PTHR30622:SF2">
    <property type="entry name" value="UNDECAPRENYL-DIPHOSPHATASE"/>
    <property type="match status" value="1"/>
</dbReference>
<dbReference type="HAMAP" id="MF_01006">
    <property type="entry name" value="Undec_diphosphatase"/>
    <property type="match status" value="1"/>
</dbReference>
<evidence type="ECO:0000256" key="12">
    <source>
        <dbReference type="HAMAP-Rule" id="MF_01006"/>
    </source>
</evidence>
<dbReference type="EC" id="3.6.1.27" evidence="3 12"/>
<dbReference type="RefSeq" id="WP_013737773.1">
    <property type="nucleotide sequence ID" value="NC_015435.1"/>
</dbReference>
<evidence type="ECO:0000256" key="2">
    <source>
        <dbReference type="ARBA" id="ARBA00010621"/>
    </source>
</evidence>
<evidence type="ECO:0000256" key="10">
    <source>
        <dbReference type="ARBA" id="ARBA00032707"/>
    </source>
</evidence>
<evidence type="ECO:0000256" key="7">
    <source>
        <dbReference type="ARBA" id="ARBA00022801"/>
    </source>
</evidence>
<evidence type="ECO:0000256" key="1">
    <source>
        <dbReference type="ARBA" id="ARBA00004651"/>
    </source>
</evidence>
<evidence type="ECO:0000256" key="11">
    <source>
        <dbReference type="ARBA" id="ARBA00047594"/>
    </source>
</evidence>
<evidence type="ECO:0000313" key="13">
    <source>
        <dbReference type="EMBL" id="AEB95275.1"/>
    </source>
</evidence>
<keyword evidence="7 12" id="KW-0378">Hydrolase</keyword>
<dbReference type="STRING" id="1006006.Mcup_1170"/>
<evidence type="ECO:0000256" key="6">
    <source>
        <dbReference type="ARBA" id="ARBA00022692"/>
    </source>
</evidence>
<evidence type="ECO:0000256" key="5">
    <source>
        <dbReference type="ARBA" id="ARBA00022475"/>
    </source>
</evidence>
<organism evidence="13 14">
    <name type="scientific">Metallosphaera cuprina (strain Ar-4)</name>
    <dbReference type="NCBI Taxonomy" id="1006006"/>
    <lineage>
        <taxon>Archaea</taxon>
        <taxon>Thermoproteota</taxon>
        <taxon>Thermoprotei</taxon>
        <taxon>Sulfolobales</taxon>
        <taxon>Sulfolobaceae</taxon>
        <taxon>Metallosphaera</taxon>
    </lineage>
</organism>
<proteinExistence type="inferred from homology"/>
<dbReference type="InterPro" id="IPR003824">
    <property type="entry name" value="UppP"/>
</dbReference>
<feature type="transmembrane region" description="Helical" evidence="12">
    <location>
        <begin position="222"/>
        <end position="242"/>
    </location>
</feature>
<keyword evidence="6 12" id="KW-0812">Transmembrane</keyword>
<dbReference type="GO" id="GO:0005886">
    <property type="term" value="C:plasma membrane"/>
    <property type="evidence" value="ECO:0007669"/>
    <property type="project" value="UniProtKB-SubCell"/>
</dbReference>
<keyword evidence="14" id="KW-1185">Reference proteome</keyword>
<dbReference type="EMBL" id="CP002656">
    <property type="protein sequence ID" value="AEB95275.1"/>
    <property type="molecule type" value="Genomic_DNA"/>
</dbReference>
<evidence type="ECO:0000256" key="9">
    <source>
        <dbReference type="ARBA" id="ARBA00023136"/>
    </source>
</evidence>
<dbReference type="HOGENOM" id="CLU_060296_1_2_2"/>
<comment type="subcellular location">
    <subcellularLocation>
        <location evidence="1 12">Cell membrane</location>
        <topology evidence="1 12">Multi-pass membrane protein</topology>
    </subcellularLocation>
</comment>
<dbReference type="Pfam" id="PF02673">
    <property type="entry name" value="BacA"/>
    <property type="match status" value="1"/>
</dbReference>
<comment type="function">
    <text evidence="12">Catalyzes the dephosphorylation of undecaprenyl diphosphate (UPP).</text>
</comment>
<name>F4G377_METCR</name>
<evidence type="ECO:0000256" key="8">
    <source>
        <dbReference type="ARBA" id="ARBA00022989"/>
    </source>
</evidence>
<keyword evidence="9 12" id="KW-0472">Membrane</keyword>
<dbReference type="OrthoDB" id="65864at2157"/>
<dbReference type="NCBIfam" id="NF001398">
    <property type="entry name" value="PRK00281.3-5"/>
    <property type="match status" value="1"/>
</dbReference>
<sequence>MDYLILGIILGVVQGISEWLPISSKTQILIVSTFLLGIPFSIAYSFGLFMEIGTIFAAIVYFRKVIWGILKALIGKGTKEDLLLLKALVVITVITGLIGVPIFVAVERLVNSPALGIPMAMLGLVLIADAVVIYFSRRGRPQRELRDITLKDMIIVGIAQGLAALPGVSRSGMTTSSLLLLGVKPDDSFKLSFLSLIPAALGAIAVTILFSKSEVIQALHLIDLGGLITSIAVATLISLLLIDGLLKFAKSKRILTLILTLGLLAVLSGALTAIFG</sequence>
<accession>F4G377</accession>